<dbReference type="AlphaFoldDB" id="A0A2S7K0C9"/>
<dbReference type="EMBL" id="PJCH01000015">
    <property type="protein sequence ID" value="PQA85973.1"/>
    <property type="molecule type" value="Genomic_DNA"/>
</dbReference>
<protein>
    <submittedName>
        <fullName evidence="4">Hydrogenase nickel incorporation protein HypA</fullName>
    </submittedName>
</protein>
<dbReference type="PANTHER" id="PTHR34535:SF3">
    <property type="entry name" value="HYDROGENASE MATURATION FACTOR HYPA"/>
    <property type="match status" value="1"/>
</dbReference>
<gene>
    <name evidence="4" type="ORF">CW354_16440</name>
</gene>
<reference evidence="4 5" key="1">
    <citation type="submission" date="2017-12" db="EMBL/GenBank/DDBJ databases">
        <authorList>
            <person name="Hurst M.R.H."/>
        </authorList>
    </citation>
    <scope>NUCLEOTIDE SEQUENCE [LARGE SCALE GENOMIC DNA]</scope>
    <source>
        <strain evidence="4 5">SY-3-19</strain>
    </source>
</reference>
<evidence type="ECO:0000256" key="2">
    <source>
        <dbReference type="ARBA" id="ARBA00022723"/>
    </source>
</evidence>
<dbReference type="OrthoDB" id="288014at2"/>
<dbReference type="InterPro" id="IPR000688">
    <property type="entry name" value="HypA/HybF"/>
</dbReference>
<evidence type="ECO:0000313" key="4">
    <source>
        <dbReference type="EMBL" id="PQA85973.1"/>
    </source>
</evidence>
<dbReference type="Proteomes" id="UP000239504">
    <property type="component" value="Unassembled WGS sequence"/>
</dbReference>
<keyword evidence="2" id="KW-0479">Metal-binding</keyword>
<keyword evidence="1" id="KW-0533">Nickel</keyword>
<evidence type="ECO:0000313" key="5">
    <source>
        <dbReference type="Proteomes" id="UP000239504"/>
    </source>
</evidence>
<dbReference type="GO" id="GO:0051604">
    <property type="term" value="P:protein maturation"/>
    <property type="evidence" value="ECO:0007669"/>
    <property type="project" value="InterPro"/>
</dbReference>
<dbReference type="Gene3D" id="3.30.2320.50">
    <property type="match status" value="1"/>
</dbReference>
<dbReference type="Pfam" id="PF01155">
    <property type="entry name" value="HypA"/>
    <property type="match status" value="1"/>
</dbReference>
<keyword evidence="3" id="KW-0862">Zinc</keyword>
<name>A0A2S7K0C9_9PROT</name>
<dbReference type="GO" id="GO:0016151">
    <property type="term" value="F:nickel cation binding"/>
    <property type="evidence" value="ECO:0007669"/>
    <property type="project" value="InterPro"/>
</dbReference>
<comment type="caution">
    <text evidence="4">The sequence shown here is derived from an EMBL/GenBank/DDBJ whole genome shotgun (WGS) entry which is preliminary data.</text>
</comment>
<dbReference type="RefSeq" id="WP_104831186.1">
    <property type="nucleotide sequence ID" value="NZ_PJCH01000015.1"/>
</dbReference>
<accession>A0A2S7K0C9</accession>
<evidence type="ECO:0000256" key="3">
    <source>
        <dbReference type="ARBA" id="ARBA00022833"/>
    </source>
</evidence>
<keyword evidence="5" id="KW-1185">Reference proteome</keyword>
<proteinExistence type="predicted"/>
<evidence type="ECO:0000256" key="1">
    <source>
        <dbReference type="ARBA" id="ARBA00022596"/>
    </source>
</evidence>
<dbReference type="PANTHER" id="PTHR34535">
    <property type="entry name" value="HYDROGENASE MATURATION FACTOR HYPA"/>
    <property type="match status" value="1"/>
</dbReference>
<sequence length="87" mass="9461">MHEASLMKSLMAKILDVAEKEGAKRITAVEVWLGALSHMTPGHFREHFNVAAKGSIAEGAELATEVSEDIDDPNAETILLKSIETEE</sequence>
<organism evidence="4 5">
    <name type="scientific">Hyphococcus luteus</name>
    <dbReference type="NCBI Taxonomy" id="2058213"/>
    <lineage>
        <taxon>Bacteria</taxon>
        <taxon>Pseudomonadati</taxon>
        <taxon>Pseudomonadota</taxon>
        <taxon>Alphaproteobacteria</taxon>
        <taxon>Parvularculales</taxon>
        <taxon>Parvularculaceae</taxon>
        <taxon>Hyphococcus</taxon>
    </lineage>
</organism>
<dbReference type="GO" id="GO:0008270">
    <property type="term" value="F:zinc ion binding"/>
    <property type="evidence" value="ECO:0007669"/>
    <property type="project" value="TreeGrafter"/>
</dbReference>